<comment type="similarity">
    <text evidence="2">Belongs to the UPF0126 family.</text>
</comment>
<evidence type="ECO:0000256" key="5">
    <source>
        <dbReference type="ARBA" id="ARBA00022989"/>
    </source>
</evidence>
<dbReference type="STRING" id="575788.VS_0893"/>
<evidence type="ECO:0000256" key="6">
    <source>
        <dbReference type="ARBA" id="ARBA00023136"/>
    </source>
</evidence>
<keyword evidence="6 7" id="KW-0472">Membrane</keyword>
<evidence type="ECO:0000313" key="9">
    <source>
        <dbReference type="EMBL" id="CAV17902.1"/>
    </source>
</evidence>
<feature type="transmembrane region" description="Helical" evidence="7">
    <location>
        <begin position="21"/>
        <end position="42"/>
    </location>
</feature>
<comment type="subcellular location">
    <subcellularLocation>
        <location evidence="1">Cell membrane</location>
        <topology evidence="1">Multi-pass membrane protein</topology>
    </subcellularLocation>
</comment>
<evidence type="ECO:0000256" key="2">
    <source>
        <dbReference type="ARBA" id="ARBA00008193"/>
    </source>
</evidence>
<keyword evidence="3" id="KW-1003">Cell membrane</keyword>
<evidence type="ECO:0000256" key="3">
    <source>
        <dbReference type="ARBA" id="ARBA00022475"/>
    </source>
</evidence>
<evidence type="ECO:0000256" key="4">
    <source>
        <dbReference type="ARBA" id="ARBA00022692"/>
    </source>
</evidence>
<feature type="domain" description="Glycine transporter" evidence="8">
    <location>
        <begin position="55"/>
        <end position="128"/>
    </location>
</feature>
<feature type="transmembrane region" description="Helical" evidence="7">
    <location>
        <begin position="48"/>
        <end position="67"/>
    </location>
</feature>
<proteinExistence type="inferred from homology"/>
<keyword evidence="4 7" id="KW-0812">Transmembrane</keyword>
<dbReference type="GO" id="GO:0005886">
    <property type="term" value="C:plasma membrane"/>
    <property type="evidence" value="ECO:0007669"/>
    <property type="project" value="UniProtKB-SubCell"/>
</dbReference>
<feature type="transmembrane region" description="Helical" evidence="7">
    <location>
        <begin position="112"/>
        <end position="131"/>
    </location>
</feature>
<dbReference type="PANTHER" id="PTHR30506">
    <property type="entry name" value="INNER MEMBRANE PROTEIN"/>
    <property type="match status" value="1"/>
</dbReference>
<dbReference type="EMBL" id="FM954972">
    <property type="protein sequence ID" value="CAV17902.1"/>
    <property type="molecule type" value="Genomic_DNA"/>
</dbReference>
<feature type="transmembrane region" description="Helical" evidence="7">
    <location>
        <begin position="221"/>
        <end position="238"/>
    </location>
</feature>
<evidence type="ECO:0000256" key="1">
    <source>
        <dbReference type="ARBA" id="ARBA00004651"/>
    </source>
</evidence>
<dbReference type="HOGENOM" id="CLU_064906_2_0_6"/>
<name>B7VL74_VIBA3</name>
<feature type="transmembrane region" description="Helical" evidence="7">
    <location>
        <begin position="138"/>
        <end position="157"/>
    </location>
</feature>
<evidence type="ECO:0000259" key="8">
    <source>
        <dbReference type="Pfam" id="PF03458"/>
    </source>
</evidence>
<accession>B7VL74</accession>
<sequence length="257" mass="28080">MISLANLKCLFTVQIFIRQSAFLLLHSRLIFISLWPIRLQFIDLNYRATAMLLSVLYIIGITAEAMTGALSAGKQKMDWFGVMLVASATAIGGGTVRDILLGHYPLGWVENPQYLAITCIAGVITTGLAKWVIKLKGLFIRLDALGLIVFSIIGTKVAMTMGLHPMICMVSALVTGVFGGLLRDLICRQTPLVLHEELYASVALVASGLYLGLLELGINDVTATIVTLVVGYLLRMAAVRFKWRLPSFQLDPESSVH</sequence>
<dbReference type="InterPro" id="IPR005115">
    <property type="entry name" value="Gly_transporter"/>
</dbReference>
<dbReference type="Pfam" id="PF03458">
    <property type="entry name" value="Gly_transporter"/>
    <property type="match status" value="2"/>
</dbReference>
<reference evidence="9 10" key="1">
    <citation type="submission" date="2009-02" db="EMBL/GenBank/DDBJ databases">
        <title>Vibrio splendidus str. LGP32 complete genome.</title>
        <authorList>
            <person name="Mazel D."/>
            <person name="Le Roux F."/>
        </authorList>
    </citation>
    <scope>NUCLEOTIDE SEQUENCE [LARGE SCALE GENOMIC DNA]</scope>
    <source>
        <strain evidence="9 10">LGP32</strain>
    </source>
</reference>
<protein>
    <recommendedName>
        <fullName evidence="8">Glycine transporter domain-containing protein</fullName>
    </recommendedName>
</protein>
<feature type="domain" description="Glycine transporter" evidence="8">
    <location>
        <begin position="142"/>
        <end position="213"/>
    </location>
</feature>
<gene>
    <name evidence="9" type="ordered locus">VS_0893</name>
</gene>
<evidence type="ECO:0000256" key="7">
    <source>
        <dbReference type="SAM" id="Phobius"/>
    </source>
</evidence>
<dbReference type="PANTHER" id="PTHR30506:SF3">
    <property type="entry name" value="UPF0126 INNER MEMBRANE PROTEIN YADS-RELATED"/>
    <property type="match status" value="1"/>
</dbReference>
<keyword evidence="5 7" id="KW-1133">Transmembrane helix</keyword>
<feature type="transmembrane region" description="Helical" evidence="7">
    <location>
        <begin position="79"/>
        <end position="100"/>
    </location>
</feature>
<dbReference type="KEGG" id="vsp:VS_0893"/>
<dbReference type="eggNOG" id="COG2860">
    <property type="taxonomic scope" value="Bacteria"/>
</dbReference>
<dbReference type="AlphaFoldDB" id="B7VL74"/>
<organism evidence="9 10">
    <name type="scientific">Vibrio atlanticus (strain LGP32)</name>
    <name type="common">Vibrio splendidus (strain Mel32)</name>
    <dbReference type="NCBI Taxonomy" id="575788"/>
    <lineage>
        <taxon>Bacteria</taxon>
        <taxon>Pseudomonadati</taxon>
        <taxon>Pseudomonadota</taxon>
        <taxon>Gammaproteobacteria</taxon>
        <taxon>Vibrionales</taxon>
        <taxon>Vibrionaceae</taxon>
        <taxon>Vibrio</taxon>
    </lineage>
</organism>
<dbReference type="Proteomes" id="UP000009100">
    <property type="component" value="Chromosome 1"/>
</dbReference>
<evidence type="ECO:0000313" key="10">
    <source>
        <dbReference type="Proteomes" id="UP000009100"/>
    </source>
</evidence>